<feature type="compositionally biased region" description="Acidic residues" evidence="2">
    <location>
        <begin position="527"/>
        <end position="537"/>
    </location>
</feature>
<dbReference type="InterPro" id="IPR013719">
    <property type="entry name" value="RTT106/SPT16-like_middle_dom"/>
</dbReference>
<feature type="compositionally biased region" description="Low complexity" evidence="2">
    <location>
        <begin position="382"/>
        <end position="395"/>
    </location>
</feature>
<reference evidence="4" key="1">
    <citation type="submission" date="2022-01" db="EMBL/GenBank/DDBJ databases">
        <title>Comparative genomics reveals a dynamic genome evolution in the ectomycorrhizal milk-cap (Lactarius) mushrooms.</title>
        <authorList>
            <consortium name="DOE Joint Genome Institute"/>
            <person name="Lebreton A."/>
            <person name="Tang N."/>
            <person name="Kuo A."/>
            <person name="LaButti K."/>
            <person name="Drula E."/>
            <person name="Barry K."/>
            <person name="Clum A."/>
            <person name="Lipzen A."/>
            <person name="Mousain D."/>
            <person name="Ng V."/>
            <person name="Wang R."/>
            <person name="Wang X."/>
            <person name="Dai Y."/>
            <person name="Henrissat B."/>
            <person name="Grigoriev I.V."/>
            <person name="Guerin-Laguette A."/>
            <person name="Yu F."/>
            <person name="Martin F.M."/>
        </authorList>
    </citation>
    <scope>NUCLEOTIDE SEQUENCE</scope>
    <source>
        <strain evidence="4">QP</strain>
    </source>
</reference>
<feature type="region of interest" description="Disordered" evidence="2">
    <location>
        <begin position="501"/>
        <end position="537"/>
    </location>
</feature>
<gene>
    <name evidence="4" type="ORF">EDB92DRAFT_1801384</name>
</gene>
<evidence type="ECO:0000313" key="4">
    <source>
        <dbReference type="EMBL" id="KAH8987314.1"/>
    </source>
</evidence>
<feature type="region of interest" description="Disordered" evidence="2">
    <location>
        <begin position="331"/>
        <end position="351"/>
    </location>
</feature>
<dbReference type="InterPro" id="IPR011993">
    <property type="entry name" value="PH-like_dom_sf"/>
</dbReference>
<dbReference type="Pfam" id="PF08512">
    <property type="entry name" value="Rttp106-like_middle"/>
    <property type="match status" value="1"/>
</dbReference>
<dbReference type="Proteomes" id="UP001201163">
    <property type="component" value="Unassembled WGS sequence"/>
</dbReference>
<comment type="function">
    <text evidence="1">Component of the FACT complex, a general chromatin factor that acts to reorganize nucleosomes. The FACT complex is involved in multiple processes that require DNA as a template such as mRNA elongation, DNA replication and DNA repair. During transcription elongation the FACT complex acts as a histone chaperone that both destabilizes and restores nucleosomal structure. It facilitates the passage of RNA polymerase II and transcription by promoting the dissociation of one histone H2A-H2B dimer from the nucleosome, then subsequently promotes the reestablishment of the nucleosome following the passage of RNA polymerase II.</text>
</comment>
<dbReference type="AlphaFoldDB" id="A0AAD4LD66"/>
<proteinExistence type="predicted"/>
<evidence type="ECO:0000313" key="5">
    <source>
        <dbReference type="Proteomes" id="UP001201163"/>
    </source>
</evidence>
<evidence type="ECO:0000256" key="2">
    <source>
        <dbReference type="SAM" id="MobiDB-lite"/>
    </source>
</evidence>
<name>A0AAD4LD66_9AGAM</name>
<feature type="region of interest" description="Disordered" evidence="2">
    <location>
        <begin position="382"/>
        <end position="470"/>
    </location>
</feature>
<comment type="caution">
    <text evidence="4">The sequence shown here is derived from an EMBL/GenBank/DDBJ whole genome shotgun (WGS) entry which is preliminary data.</text>
</comment>
<dbReference type="EMBL" id="JAKELL010000048">
    <property type="protein sequence ID" value="KAH8987314.1"/>
    <property type="molecule type" value="Genomic_DNA"/>
</dbReference>
<dbReference type="Gene3D" id="2.30.29.30">
    <property type="entry name" value="Pleckstrin-homology domain (PH domain)/Phosphotyrosine-binding domain (PTB)"/>
    <property type="match status" value="1"/>
</dbReference>
<feature type="compositionally biased region" description="Low complexity" evidence="2">
    <location>
        <begin position="407"/>
        <end position="425"/>
    </location>
</feature>
<sequence length="537" mass="56034">MLFPSTLKSASTSHSVPKFVDAALRLASGGSSRQDDEARLRDAWPQIQASLQHALHALGSPPAHAKRKRSPSPSPAQAPPTNKKPKHEEEDDGEEDPPHLTLHALSATAPVRHKVDITLHARSLRLAHATTGALVARCARAALTRAFLLPTRARATGAAQWTALLLAGDTPTPAPSAASRKNNGAGAAKGKEKVSARFELACSVPEAGKVPHLTSHRSTSTSVVSTSASSSSTPHQALLSLLSSLSTCTPTTGTGTYPAPKLVQIERGARLAGITAFRGARETSLWFLDGAGILADTRPAEFWALADLARGDAGVRVLSATGRTCTVILTRCPPPHTTEGSEEDDEGEETEFQMIDGKEREGIMEWVRKHKSAFGIAIAQRAAAGTGTEGGVVARGDSDSDSDFEQESGGTDDGSPSSSGSSSGPGEHEGGEETDNESGADEGAEGSAEAESDDDEGDDEEVVELDPKRHPLLRAAAAGAIPKMSRAAVDAAVGLVVDDLVGRVPGGTGPQAPPPTHDEHRHRHEDDGESEEDELED</sequence>
<evidence type="ECO:0000259" key="3">
    <source>
        <dbReference type="Pfam" id="PF08512"/>
    </source>
</evidence>
<protein>
    <recommendedName>
        <fullName evidence="3">Histone chaperone RTT106/FACT complex subunit SPT16-like middle domain-containing protein</fullName>
    </recommendedName>
</protein>
<organism evidence="4 5">
    <name type="scientific">Lactarius akahatsu</name>
    <dbReference type="NCBI Taxonomy" id="416441"/>
    <lineage>
        <taxon>Eukaryota</taxon>
        <taxon>Fungi</taxon>
        <taxon>Dikarya</taxon>
        <taxon>Basidiomycota</taxon>
        <taxon>Agaricomycotina</taxon>
        <taxon>Agaricomycetes</taxon>
        <taxon>Russulales</taxon>
        <taxon>Russulaceae</taxon>
        <taxon>Lactarius</taxon>
    </lineage>
</organism>
<evidence type="ECO:0000256" key="1">
    <source>
        <dbReference type="ARBA" id="ARBA00025370"/>
    </source>
</evidence>
<feature type="region of interest" description="Disordered" evidence="2">
    <location>
        <begin position="52"/>
        <end position="100"/>
    </location>
</feature>
<keyword evidence="5" id="KW-1185">Reference proteome</keyword>
<feature type="domain" description="Histone chaperone RTT106/FACT complex subunit SPT16-like middle" evidence="3">
    <location>
        <begin position="273"/>
        <end position="372"/>
    </location>
</feature>
<accession>A0AAD4LD66</accession>
<feature type="compositionally biased region" description="Acidic residues" evidence="2">
    <location>
        <begin position="432"/>
        <end position="464"/>
    </location>
</feature>
<feature type="compositionally biased region" description="Acidic residues" evidence="2">
    <location>
        <begin position="340"/>
        <end position="351"/>
    </location>
</feature>